<feature type="region of interest" description="Disordered" evidence="1">
    <location>
        <begin position="1"/>
        <end position="27"/>
    </location>
</feature>
<evidence type="ECO:0000313" key="3">
    <source>
        <dbReference type="Proteomes" id="UP001396334"/>
    </source>
</evidence>
<organism evidence="2 3">
    <name type="scientific">Hibiscus sabdariffa</name>
    <name type="common">roselle</name>
    <dbReference type="NCBI Taxonomy" id="183260"/>
    <lineage>
        <taxon>Eukaryota</taxon>
        <taxon>Viridiplantae</taxon>
        <taxon>Streptophyta</taxon>
        <taxon>Embryophyta</taxon>
        <taxon>Tracheophyta</taxon>
        <taxon>Spermatophyta</taxon>
        <taxon>Magnoliopsida</taxon>
        <taxon>eudicotyledons</taxon>
        <taxon>Gunneridae</taxon>
        <taxon>Pentapetalae</taxon>
        <taxon>rosids</taxon>
        <taxon>malvids</taxon>
        <taxon>Malvales</taxon>
        <taxon>Malvaceae</taxon>
        <taxon>Malvoideae</taxon>
        <taxon>Hibiscus</taxon>
    </lineage>
</organism>
<accession>A0ABR2QN98</accession>
<sequence>MALEPAPRPPPQFLPSKTTDIPNVPSSNHHSRLLFSLKRCSDMSQLKQIHAQTLRSTSPHHPKTFFLYFQILHFSFFHDFSYALKLFNQIKSPKSARSW</sequence>
<feature type="compositionally biased region" description="Pro residues" evidence="1">
    <location>
        <begin position="1"/>
        <end position="13"/>
    </location>
</feature>
<feature type="compositionally biased region" description="Polar residues" evidence="1">
    <location>
        <begin position="15"/>
        <end position="27"/>
    </location>
</feature>
<dbReference type="EMBL" id="JBBPBN010000035">
    <property type="protein sequence ID" value="KAK9002147.1"/>
    <property type="molecule type" value="Genomic_DNA"/>
</dbReference>
<protein>
    <submittedName>
        <fullName evidence="2">Uncharacterized protein</fullName>
    </submittedName>
</protein>
<evidence type="ECO:0000313" key="2">
    <source>
        <dbReference type="EMBL" id="KAK9002147.1"/>
    </source>
</evidence>
<evidence type="ECO:0000256" key="1">
    <source>
        <dbReference type="SAM" id="MobiDB-lite"/>
    </source>
</evidence>
<name>A0ABR2QN98_9ROSI</name>
<proteinExistence type="predicted"/>
<reference evidence="2 3" key="1">
    <citation type="journal article" date="2024" name="G3 (Bethesda)">
        <title>Genome assembly of Hibiscus sabdariffa L. provides insights into metabolisms of medicinal natural products.</title>
        <authorList>
            <person name="Kim T."/>
        </authorList>
    </citation>
    <scope>NUCLEOTIDE SEQUENCE [LARGE SCALE GENOMIC DNA]</scope>
    <source>
        <strain evidence="2">TK-2024</strain>
        <tissue evidence="2">Old leaves</tissue>
    </source>
</reference>
<dbReference type="Proteomes" id="UP001396334">
    <property type="component" value="Unassembled WGS sequence"/>
</dbReference>
<keyword evidence="3" id="KW-1185">Reference proteome</keyword>
<gene>
    <name evidence="2" type="ORF">V6N11_024835</name>
</gene>
<comment type="caution">
    <text evidence="2">The sequence shown here is derived from an EMBL/GenBank/DDBJ whole genome shotgun (WGS) entry which is preliminary data.</text>
</comment>